<evidence type="ECO:0000256" key="9">
    <source>
        <dbReference type="RuleBase" id="RU003794"/>
    </source>
</evidence>
<comment type="subcellular location">
    <subcellularLocation>
        <location evidence="1">Cell inner membrane</location>
        <topology evidence="1">Multi-pass membrane protein</topology>
    </subcellularLocation>
    <subcellularLocation>
        <location evidence="9">Cell membrane</location>
        <topology evidence="9">Multi-pass membrane protein</topology>
    </subcellularLocation>
</comment>
<comment type="catalytic activity">
    <reaction evidence="9">
        <text>Typically cleaves a -Gly-|-Phe- bond to release an N-terminal, basic peptide of 5-8 residues from type IV prepilin, and then N-methylates the new N-terminal amino group, the methyl donor being S-adenosyl-L-methionine.</text>
        <dbReference type="EC" id="3.4.23.43"/>
    </reaction>
</comment>
<evidence type="ECO:0000313" key="13">
    <source>
        <dbReference type="EMBL" id="BAU22667.1"/>
    </source>
</evidence>
<dbReference type="PANTHER" id="PTHR30487:SF0">
    <property type="entry name" value="PREPILIN LEADER PEPTIDASE_N-METHYLTRANSFERASE-RELATED"/>
    <property type="match status" value="1"/>
</dbReference>
<dbReference type="EC" id="3.4.23.43" evidence="9"/>
<dbReference type="Proteomes" id="UP000068196">
    <property type="component" value="Chromosome"/>
</dbReference>
<dbReference type="Pfam" id="PF01478">
    <property type="entry name" value="Peptidase_A24"/>
    <property type="match status" value="1"/>
</dbReference>
<reference evidence="14" key="2">
    <citation type="journal article" date="2016" name="Int. J. Syst. Evol. Microbiol.">
        <title>Caldimicrobium thiodismutans sp. nov., a sulfur-disproportionating bacterium isolated from a hot spring.</title>
        <authorList>
            <person name="Kojima H."/>
            <person name="Umezawa K."/>
            <person name="Fukui M."/>
        </authorList>
    </citation>
    <scope>NUCLEOTIDE SEQUENCE [LARGE SCALE GENOMIC DNA]</scope>
    <source>
        <strain evidence="14">TF1</strain>
    </source>
</reference>
<sequence length="264" mass="30172">MIFWESFFIFLIGLILGSFLNVVIYRLPQGKSLIFPASHCPKCETPLRWYHNIPLLSFLFLKGRCAYCKASISWQYPLVEFLSGLLLVLLYLKFKPHYGVIVFSFFAFFGLNLLCLSFIDLFHKEIPDSLSFSLIFSGWILALLSKNPLSLSFLESLLSSFAGIGLLFFINELYYLLAKRDGLGMGDFKLMGGLGAYLGYKSFFNVLFFASLIGVVCFILMRIYQKLSREDLETSEDLLKKEIPFGPFLSIAGLIYLFYPQSLL</sequence>
<comment type="similarity">
    <text evidence="2 8">Belongs to the peptidase A24 family.</text>
</comment>
<dbReference type="PRINTS" id="PR00864">
    <property type="entry name" value="PREPILNPTASE"/>
</dbReference>
<keyword evidence="9" id="KW-0511">Multifunctional enzyme</keyword>
<organism evidence="13 14">
    <name type="scientific">Caldimicrobium thiodismutans</name>
    <dbReference type="NCBI Taxonomy" id="1653476"/>
    <lineage>
        <taxon>Bacteria</taxon>
        <taxon>Pseudomonadati</taxon>
        <taxon>Thermodesulfobacteriota</taxon>
        <taxon>Thermodesulfobacteria</taxon>
        <taxon>Thermodesulfobacteriales</taxon>
        <taxon>Thermodesulfobacteriaceae</taxon>
        <taxon>Caldimicrobium</taxon>
    </lineage>
</organism>
<keyword evidence="14" id="KW-1185">Reference proteome</keyword>
<keyword evidence="9" id="KW-0489">Methyltransferase</keyword>
<feature type="transmembrane region" description="Helical" evidence="10">
    <location>
        <begin position="198"/>
        <end position="223"/>
    </location>
</feature>
<dbReference type="EC" id="2.1.1.-" evidence="9"/>
<feature type="transmembrane region" description="Helical" evidence="10">
    <location>
        <begin position="74"/>
        <end position="92"/>
    </location>
</feature>
<keyword evidence="9" id="KW-0808">Transferase</keyword>
<evidence type="ECO:0000256" key="5">
    <source>
        <dbReference type="ARBA" id="ARBA00022692"/>
    </source>
</evidence>
<keyword evidence="5 9" id="KW-0812">Transmembrane</keyword>
<feature type="transmembrane region" description="Helical" evidence="10">
    <location>
        <begin position="6"/>
        <end position="25"/>
    </location>
</feature>
<dbReference type="InterPro" id="IPR000045">
    <property type="entry name" value="Prepilin_IV_endopep_pep"/>
</dbReference>
<keyword evidence="4" id="KW-0997">Cell inner membrane</keyword>
<evidence type="ECO:0000256" key="4">
    <source>
        <dbReference type="ARBA" id="ARBA00022519"/>
    </source>
</evidence>
<evidence type="ECO:0000256" key="1">
    <source>
        <dbReference type="ARBA" id="ARBA00004429"/>
    </source>
</evidence>
<dbReference type="Gene3D" id="1.20.120.1220">
    <property type="match status" value="1"/>
</dbReference>
<evidence type="ECO:0000259" key="12">
    <source>
        <dbReference type="Pfam" id="PF06750"/>
    </source>
</evidence>
<dbReference type="PANTHER" id="PTHR30487">
    <property type="entry name" value="TYPE 4 PREPILIN-LIKE PROTEINS LEADER PEPTIDE-PROCESSING ENZYME"/>
    <property type="match status" value="1"/>
</dbReference>
<keyword evidence="7 10" id="KW-0472">Membrane</keyword>
<dbReference type="GO" id="GO:0032259">
    <property type="term" value="P:methylation"/>
    <property type="evidence" value="ECO:0007669"/>
    <property type="project" value="UniProtKB-KW"/>
</dbReference>
<keyword evidence="6 10" id="KW-1133">Transmembrane helix</keyword>
<evidence type="ECO:0000256" key="8">
    <source>
        <dbReference type="RuleBase" id="RU003793"/>
    </source>
</evidence>
<dbReference type="InterPro" id="IPR014032">
    <property type="entry name" value="Peptidase_A24A_bac"/>
</dbReference>
<evidence type="ECO:0000256" key="6">
    <source>
        <dbReference type="ARBA" id="ARBA00022989"/>
    </source>
</evidence>
<dbReference type="GO" id="GO:0005886">
    <property type="term" value="C:plasma membrane"/>
    <property type="evidence" value="ECO:0007669"/>
    <property type="project" value="UniProtKB-SubCell"/>
</dbReference>
<dbReference type="AlphaFoldDB" id="A0A0U4W0H7"/>
<dbReference type="GO" id="GO:0004190">
    <property type="term" value="F:aspartic-type endopeptidase activity"/>
    <property type="evidence" value="ECO:0007669"/>
    <property type="project" value="UniProtKB-EC"/>
</dbReference>
<feature type="domain" description="Prepilin type IV endopeptidase peptidase" evidence="11">
    <location>
        <begin position="108"/>
        <end position="219"/>
    </location>
</feature>
<dbReference type="EMBL" id="AP014945">
    <property type="protein sequence ID" value="BAU22667.1"/>
    <property type="molecule type" value="Genomic_DNA"/>
</dbReference>
<evidence type="ECO:0000259" key="11">
    <source>
        <dbReference type="Pfam" id="PF01478"/>
    </source>
</evidence>
<feature type="domain" description="Prepilin peptidase A24 N-terminal" evidence="12">
    <location>
        <begin position="11"/>
        <end position="94"/>
    </location>
</feature>
<feature type="transmembrane region" description="Helical" evidence="10">
    <location>
        <begin position="157"/>
        <end position="177"/>
    </location>
</feature>
<gene>
    <name evidence="13" type="ORF">THC_0268</name>
</gene>
<dbReference type="OrthoDB" id="9789291at2"/>
<keyword evidence="9" id="KW-0378">Hydrolase</keyword>
<dbReference type="Pfam" id="PF06750">
    <property type="entry name" value="A24_N_bact"/>
    <property type="match status" value="1"/>
</dbReference>
<dbReference type="InterPro" id="IPR050882">
    <property type="entry name" value="Prepilin_peptidase/N-MTase"/>
</dbReference>
<dbReference type="InterPro" id="IPR010627">
    <property type="entry name" value="Prepilin_pept_A24_N"/>
</dbReference>
<dbReference type="RefSeq" id="WP_068512218.1">
    <property type="nucleotide sequence ID" value="NZ_AP014945.1"/>
</dbReference>
<feature type="transmembrane region" description="Helical" evidence="10">
    <location>
        <begin position="98"/>
        <end position="119"/>
    </location>
</feature>
<keyword evidence="9" id="KW-0645">Protease</keyword>
<dbReference type="GO" id="GO:0006465">
    <property type="term" value="P:signal peptide processing"/>
    <property type="evidence" value="ECO:0007669"/>
    <property type="project" value="TreeGrafter"/>
</dbReference>
<proteinExistence type="inferred from homology"/>
<evidence type="ECO:0000256" key="7">
    <source>
        <dbReference type="ARBA" id="ARBA00023136"/>
    </source>
</evidence>
<dbReference type="PATRIC" id="fig|1653476.3.peg.272"/>
<evidence type="ECO:0000256" key="2">
    <source>
        <dbReference type="ARBA" id="ARBA00005801"/>
    </source>
</evidence>
<accession>A0A0U4W0H7</accession>
<dbReference type="STRING" id="1653476.THC_0268"/>
<evidence type="ECO:0000256" key="10">
    <source>
        <dbReference type="SAM" id="Phobius"/>
    </source>
</evidence>
<dbReference type="KEGG" id="cthi:THC_0268"/>
<evidence type="ECO:0000256" key="3">
    <source>
        <dbReference type="ARBA" id="ARBA00022475"/>
    </source>
</evidence>
<feature type="transmembrane region" description="Helical" evidence="10">
    <location>
        <begin position="126"/>
        <end position="145"/>
    </location>
</feature>
<dbReference type="GO" id="GO:0008168">
    <property type="term" value="F:methyltransferase activity"/>
    <property type="evidence" value="ECO:0007669"/>
    <property type="project" value="UniProtKB-KW"/>
</dbReference>
<evidence type="ECO:0000313" key="14">
    <source>
        <dbReference type="Proteomes" id="UP000068196"/>
    </source>
</evidence>
<comment type="function">
    <text evidence="9">Plays an essential role in type IV pili and type II pseudopili formation by proteolytically removing the leader sequence from substrate proteins and subsequently monomethylating the alpha-amino group of the newly exposed N-terminal phenylalanine.</text>
</comment>
<name>A0A0U4W0H7_9BACT</name>
<keyword evidence="3" id="KW-1003">Cell membrane</keyword>
<reference evidence="13 14" key="1">
    <citation type="journal article" date="2016" name="Int. J. Syst. Evol. Microbiol.">
        <title>Caldimicrobium thiodismutans sp. nov., a sulfur-disproportionating bacterium isolated from a hot spring, and emended description of the genus Caldimicrobium.</title>
        <authorList>
            <person name="Kojima H."/>
            <person name="Umezawa K."/>
            <person name="Fukui M."/>
        </authorList>
    </citation>
    <scope>NUCLEOTIDE SEQUENCE [LARGE SCALE GENOMIC DNA]</scope>
    <source>
        <strain evidence="13 14">TF1</strain>
    </source>
</reference>
<protein>
    <recommendedName>
        <fullName evidence="9">Prepilin leader peptidase/N-methyltransferase</fullName>
        <ecNumber evidence="9">2.1.1.-</ecNumber>
        <ecNumber evidence="9">3.4.23.43</ecNumber>
    </recommendedName>
</protein>